<gene>
    <name evidence="5" type="ORF">LCGC14_3046040</name>
</gene>
<evidence type="ECO:0000256" key="4">
    <source>
        <dbReference type="ARBA" id="ARBA00022801"/>
    </source>
</evidence>
<dbReference type="PANTHER" id="PTHR30302">
    <property type="entry name" value="HYDROGENASE 1 MATURATION PROTEASE"/>
    <property type="match status" value="1"/>
</dbReference>
<dbReference type="PRINTS" id="PR00446">
    <property type="entry name" value="HYDRGNUPTAKE"/>
</dbReference>
<sequence length="163" mass="18737">MGKISLEKEKPLSEKRKDYVLMGLGNICRGDDGIGSFIAQNFRSDDWLVLDCGTTPENFTSLVKKAQPKYLVIVDAAQMNLEPGEFRVILPEKIDKFYLTTHNIPLSLFISYLDKWAEKIILIGIQPERMEGFQRTSKRLQDSARKIIEILNVKKFQELKELS</sequence>
<dbReference type="PANTHER" id="PTHR30302:SF1">
    <property type="entry name" value="HYDROGENASE 2 MATURATION PROTEASE"/>
    <property type="match status" value="1"/>
</dbReference>
<comment type="caution">
    <text evidence="5">The sequence shown here is derived from an EMBL/GenBank/DDBJ whole genome shotgun (WGS) entry which is preliminary data.</text>
</comment>
<protein>
    <recommendedName>
        <fullName evidence="6">Hydrogenase 3 maturation protease</fullName>
    </recommendedName>
</protein>
<name>A0A0F8WNJ6_9ZZZZ</name>
<dbReference type="CDD" id="cd06067">
    <property type="entry name" value="H2MP_MemB-H2evol"/>
    <property type="match status" value="1"/>
</dbReference>
<dbReference type="InterPro" id="IPR000671">
    <property type="entry name" value="Peptidase_A31"/>
</dbReference>
<dbReference type="InterPro" id="IPR023430">
    <property type="entry name" value="Pept_HybD-like_dom_sf"/>
</dbReference>
<evidence type="ECO:0000256" key="2">
    <source>
        <dbReference type="ARBA" id="ARBA00022670"/>
    </source>
</evidence>
<comment type="similarity">
    <text evidence="1">Belongs to the peptidase A31 family.</text>
</comment>
<dbReference type="NCBIfam" id="TIGR00142">
    <property type="entry name" value="hycI"/>
    <property type="match status" value="1"/>
</dbReference>
<reference evidence="5" key="1">
    <citation type="journal article" date="2015" name="Nature">
        <title>Complex archaea that bridge the gap between prokaryotes and eukaryotes.</title>
        <authorList>
            <person name="Spang A."/>
            <person name="Saw J.H."/>
            <person name="Jorgensen S.L."/>
            <person name="Zaremba-Niedzwiedzka K."/>
            <person name="Martijn J."/>
            <person name="Lind A.E."/>
            <person name="van Eijk R."/>
            <person name="Schleper C."/>
            <person name="Guy L."/>
            <person name="Ettema T.J."/>
        </authorList>
    </citation>
    <scope>NUCLEOTIDE SEQUENCE</scope>
</reference>
<dbReference type="EMBL" id="LAZR01064061">
    <property type="protein sequence ID" value="KKK58278.1"/>
    <property type="molecule type" value="Genomic_DNA"/>
</dbReference>
<dbReference type="InterPro" id="IPR004420">
    <property type="entry name" value="Pept_A31_hyd_mat_HycI"/>
</dbReference>
<keyword evidence="3" id="KW-0064">Aspartyl protease</keyword>
<keyword evidence="2" id="KW-0645">Protease</keyword>
<dbReference type="SUPFAM" id="SSF53163">
    <property type="entry name" value="HybD-like"/>
    <property type="match status" value="1"/>
</dbReference>
<dbReference type="NCBIfam" id="TIGR00072">
    <property type="entry name" value="hydrog_prot"/>
    <property type="match status" value="1"/>
</dbReference>
<evidence type="ECO:0008006" key="6">
    <source>
        <dbReference type="Google" id="ProtNLM"/>
    </source>
</evidence>
<evidence type="ECO:0000256" key="3">
    <source>
        <dbReference type="ARBA" id="ARBA00022750"/>
    </source>
</evidence>
<keyword evidence="4" id="KW-0378">Hydrolase</keyword>
<dbReference type="Gene3D" id="3.40.50.1450">
    <property type="entry name" value="HybD-like"/>
    <property type="match status" value="1"/>
</dbReference>
<dbReference type="GO" id="GO:0008047">
    <property type="term" value="F:enzyme activator activity"/>
    <property type="evidence" value="ECO:0007669"/>
    <property type="project" value="InterPro"/>
</dbReference>
<dbReference type="Pfam" id="PF01750">
    <property type="entry name" value="HycI"/>
    <property type="match status" value="1"/>
</dbReference>
<organism evidence="5">
    <name type="scientific">marine sediment metagenome</name>
    <dbReference type="NCBI Taxonomy" id="412755"/>
    <lineage>
        <taxon>unclassified sequences</taxon>
        <taxon>metagenomes</taxon>
        <taxon>ecological metagenomes</taxon>
    </lineage>
</organism>
<dbReference type="GO" id="GO:0016485">
    <property type="term" value="P:protein processing"/>
    <property type="evidence" value="ECO:0007669"/>
    <property type="project" value="TreeGrafter"/>
</dbReference>
<proteinExistence type="inferred from homology"/>
<dbReference type="GO" id="GO:0004190">
    <property type="term" value="F:aspartic-type endopeptidase activity"/>
    <property type="evidence" value="ECO:0007669"/>
    <property type="project" value="UniProtKB-KW"/>
</dbReference>
<accession>A0A0F8WNJ6</accession>
<evidence type="ECO:0000313" key="5">
    <source>
        <dbReference type="EMBL" id="KKK58278.1"/>
    </source>
</evidence>
<dbReference type="AlphaFoldDB" id="A0A0F8WNJ6"/>
<evidence type="ECO:0000256" key="1">
    <source>
        <dbReference type="ARBA" id="ARBA00006814"/>
    </source>
</evidence>